<dbReference type="EMBL" id="JBBKAR010000026">
    <property type="protein sequence ID" value="MEJ8303893.1"/>
    <property type="molecule type" value="Genomic_DNA"/>
</dbReference>
<accession>A0ACC6PAE0</accession>
<dbReference type="Proteomes" id="UP001380953">
    <property type="component" value="Unassembled WGS sequence"/>
</dbReference>
<evidence type="ECO:0000313" key="2">
    <source>
        <dbReference type="Proteomes" id="UP001380953"/>
    </source>
</evidence>
<gene>
    <name evidence="1" type="ORF">WKI47_08250</name>
</gene>
<reference evidence="1" key="1">
    <citation type="submission" date="2024-03" db="EMBL/GenBank/DDBJ databases">
        <title>Whole genome sequecning of epiphytes from Marcgravia umbellata leaves.</title>
        <authorList>
            <person name="Kumar G."/>
            <person name="Savka M.A."/>
        </authorList>
    </citation>
    <scope>NUCLEOTIDE SEQUENCE</scope>
    <source>
        <strain evidence="1">RIT_BL5</strain>
    </source>
</reference>
<name>A0ACC6PAE0_9BACL</name>
<organism evidence="1 2">
    <name type="scientific">Saccharibacillus sacchari</name>
    <dbReference type="NCBI Taxonomy" id="456493"/>
    <lineage>
        <taxon>Bacteria</taxon>
        <taxon>Bacillati</taxon>
        <taxon>Bacillota</taxon>
        <taxon>Bacilli</taxon>
        <taxon>Bacillales</taxon>
        <taxon>Paenibacillaceae</taxon>
        <taxon>Saccharibacillus</taxon>
    </lineage>
</organism>
<evidence type="ECO:0000313" key="1">
    <source>
        <dbReference type="EMBL" id="MEJ8303893.1"/>
    </source>
</evidence>
<proteinExistence type="predicted"/>
<keyword evidence="2" id="KW-1185">Reference proteome</keyword>
<comment type="caution">
    <text evidence="1">The sequence shown here is derived from an EMBL/GenBank/DDBJ whole genome shotgun (WGS) entry which is preliminary data.</text>
</comment>
<protein>
    <submittedName>
        <fullName evidence="1">Uncharacterized protein</fullName>
    </submittedName>
</protein>
<sequence length="157" mass="17881">MQKSNRGRISGDMEGRVRNVGIRRRKVASKPVVLSTEKRREFTDTLKKHGLILSVETVNGETPQVIPLFRLSEGSDRSSMYEKKSKEIFLAEVADNPYFQHLHVQRAGLELTEENGMEPKIYKKKPSALRRAVGCITEEKAKLLNAEVREGRDSWGE</sequence>